<accession>A0ABZ0YZR5</accession>
<reference evidence="1 2" key="1">
    <citation type="submission" date="2023-11" db="EMBL/GenBank/DDBJ databases">
        <authorList>
            <person name="Cook R."/>
            <person name="Crisci M."/>
            <person name="Pye H."/>
            <person name="Adriaenssens E."/>
            <person name="Santini J."/>
        </authorList>
    </citation>
    <scope>NUCLEOTIDE SEQUENCE [LARGE SCALE GENOMIC DNA]</scope>
    <source>
        <strain evidence="1">Lak_Megaphage_RVC_AP3_GC26</strain>
    </source>
</reference>
<protein>
    <submittedName>
        <fullName evidence="1">Uncharacterized protein</fullName>
    </submittedName>
</protein>
<proteinExistence type="predicted"/>
<sequence length="156" mass="18642">MSLFKYPSMHELKDIAMIYNDNEWDNAKIVVWDPEYQREYNISFTGSSRPTENEVGKVHFNITRVKDEKSVDEEAIDKELDEQFPNLSQLEKNKYELIFRRGIEYGKNVIKKELLKEMYKSPCESCGNYMMSDNCVCNKLYKYCDFIKEVEKRTKK</sequence>
<evidence type="ECO:0000313" key="1">
    <source>
        <dbReference type="EMBL" id="WQJ51344.1"/>
    </source>
</evidence>
<dbReference type="Proteomes" id="UP001348805">
    <property type="component" value="Segment"/>
</dbReference>
<organism evidence="1 2">
    <name type="scientific">phage Lak_Megaphage_RVC_AP3_GC26</name>
    <dbReference type="NCBI Taxonomy" id="3109225"/>
    <lineage>
        <taxon>Viruses</taxon>
        <taxon>Duplodnaviria</taxon>
        <taxon>Heunggongvirae</taxon>
        <taxon>Uroviricota</taxon>
        <taxon>Caudoviricetes</taxon>
        <taxon>Caudoviricetes code 15 clade</taxon>
    </lineage>
</organism>
<name>A0ABZ0YZR5_9CAUD</name>
<dbReference type="EMBL" id="OR769219">
    <property type="protein sequence ID" value="WQJ51344.1"/>
    <property type="molecule type" value="Genomic_DNA"/>
</dbReference>
<keyword evidence="2" id="KW-1185">Reference proteome</keyword>
<evidence type="ECO:0000313" key="2">
    <source>
        <dbReference type="Proteomes" id="UP001348805"/>
    </source>
</evidence>